<evidence type="ECO:0008006" key="4">
    <source>
        <dbReference type="Google" id="ProtNLM"/>
    </source>
</evidence>
<name>A0ABN0BJ37_BACFG</name>
<keyword evidence="3" id="KW-1185">Reference proteome</keyword>
<evidence type="ECO:0000313" key="3">
    <source>
        <dbReference type="Proteomes" id="UP000005101"/>
    </source>
</evidence>
<gene>
    <name evidence="2" type="ORF">BFAG_01620</name>
</gene>
<evidence type="ECO:0000313" key="2">
    <source>
        <dbReference type="EMBL" id="EFR52925.1"/>
    </source>
</evidence>
<evidence type="ECO:0000256" key="1">
    <source>
        <dbReference type="SAM" id="Phobius"/>
    </source>
</evidence>
<feature type="transmembrane region" description="Helical" evidence="1">
    <location>
        <begin position="12"/>
        <end position="32"/>
    </location>
</feature>
<proteinExistence type="predicted"/>
<protein>
    <recommendedName>
        <fullName evidence="4">Transmembrane protein</fullName>
    </recommendedName>
</protein>
<accession>A0ABN0BJ37</accession>
<dbReference type="EMBL" id="EQ973213">
    <property type="protein sequence ID" value="EFR52925.1"/>
    <property type="molecule type" value="Genomic_DNA"/>
</dbReference>
<organism evidence="2 3">
    <name type="scientific">Bacteroides fragilis 3_1_12</name>
    <dbReference type="NCBI Taxonomy" id="457424"/>
    <lineage>
        <taxon>Bacteria</taxon>
        <taxon>Pseudomonadati</taxon>
        <taxon>Bacteroidota</taxon>
        <taxon>Bacteroidia</taxon>
        <taxon>Bacteroidales</taxon>
        <taxon>Bacteroidaceae</taxon>
        <taxon>Bacteroides</taxon>
    </lineage>
</organism>
<keyword evidence="1" id="KW-0472">Membrane</keyword>
<reference evidence="2 3" key="1">
    <citation type="submission" date="2008-12" db="EMBL/GenBank/DDBJ databases">
        <title>Annotation of Bacteroides fragilis strain 3_1_12.</title>
        <authorList>
            <consortium name="The Broad Institute Genome Sequencing Platform"/>
            <person name="Ward D."/>
            <person name="Young S.K."/>
            <person name="Kodira C.D."/>
            <person name="Zeng Q."/>
            <person name="Koehrsen M."/>
            <person name="Alvarado L."/>
            <person name="Berlin A."/>
            <person name="Borenstein D."/>
            <person name="Chen Z."/>
            <person name="Engels R."/>
            <person name="Freedman E."/>
            <person name="Gellesch M."/>
            <person name="Goldberg J."/>
            <person name="Griggs A."/>
            <person name="Gujja S."/>
            <person name="Heiman D."/>
            <person name="Hepburn T."/>
            <person name="Howarth C."/>
            <person name="Jen D."/>
            <person name="Larson L."/>
            <person name="Lewis B."/>
            <person name="Mehta T."/>
            <person name="Park D."/>
            <person name="Pearson M."/>
            <person name="Roberts A."/>
            <person name="Saif S."/>
            <person name="Shea T."/>
            <person name="Shenoy N."/>
            <person name="Sisk P."/>
            <person name="Stolte C."/>
            <person name="Sykes S."/>
            <person name="Walk T."/>
            <person name="White J."/>
            <person name="Yandava C."/>
            <person name="Allen-Vercoe E."/>
            <person name="Strauss J."/>
            <person name="Ambrose C."/>
            <person name="Lander E."/>
            <person name="Nusbaum C."/>
            <person name="Galagan J."/>
            <person name="Birren B."/>
        </authorList>
    </citation>
    <scope>NUCLEOTIDE SEQUENCE [LARGE SCALE GENOMIC DNA]</scope>
    <source>
        <strain evidence="2 3">3_1_12</strain>
    </source>
</reference>
<dbReference type="Proteomes" id="UP000005101">
    <property type="component" value="Unassembled WGS sequence"/>
</dbReference>
<keyword evidence="1" id="KW-0812">Transmembrane</keyword>
<sequence>MAPVFFLLVNGNSFFLSVKSFRFIIFLLLFYYNNKTYRTKLGYASFPAYPTKILHT</sequence>
<keyword evidence="1" id="KW-1133">Transmembrane helix</keyword>